<gene>
    <name evidence="1" type="ORF">EK403_00735</name>
</gene>
<dbReference type="InterPro" id="IPR046561">
    <property type="entry name" value="DUF6716"/>
</dbReference>
<organism evidence="1 2">
    <name type="scientific">Hansschlegelia zhihuaiae</name>
    <dbReference type="NCBI Taxonomy" id="405005"/>
    <lineage>
        <taxon>Bacteria</taxon>
        <taxon>Pseudomonadati</taxon>
        <taxon>Pseudomonadota</taxon>
        <taxon>Alphaproteobacteria</taxon>
        <taxon>Hyphomicrobiales</taxon>
        <taxon>Methylopilaceae</taxon>
        <taxon>Hansschlegelia</taxon>
    </lineage>
</organism>
<accession>A0A4Q0MQL5</accession>
<dbReference type="RefSeq" id="WP_128775594.1">
    <property type="nucleotide sequence ID" value="NZ_RYFI01000001.1"/>
</dbReference>
<name>A0A4Q0MQL5_9HYPH</name>
<dbReference type="AlphaFoldDB" id="A0A4Q0MQL5"/>
<evidence type="ECO:0000313" key="2">
    <source>
        <dbReference type="Proteomes" id="UP000289708"/>
    </source>
</evidence>
<keyword evidence="2" id="KW-1185">Reference proteome</keyword>
<protein>
    <submittedName>
        <fullName evidence="1">Uncharacterized protein</fullName>
    </submittedName>
</protein>
<sequence length="439" mass="46271">MSASHTDTTSDQRSGRFAGRRVLALGTFDSFIRTAAVIGRLFEAEGASLRIAALAASATTGQLSSRQLRAGGVHESVPVLAAEALVASRLFRDAHVVIAVIDGGRARELFLACAAADLAREASRPIIAVASPGVALTEHLQGFMSRAPADVLCFNAEGERVLYYAAAEEIGVDPTNAIVTGLLGLDVRPRAGSPSGQRSIAFFEQPVIPARRMQRTHLLAGLIDLARRSPDVEVLVKLRHARDETAHHQTRFHLEDIARELFARGGRPANLNFTHEPAHDLLDRVSLAATVSSTVAVEAMARGVPTRIVSDFGVSEALGTSYFIGSGCFAALADLSPDLPAVAKSDWLSKRSGAAADPEALLSQCAALIGGQERLGSALPLRPLSPAYGSAGWLGYALGIGGPVAVHAPHLLDRPARGLGFVGAVAARLRQARRPPTRR</sequence>
<proteinExistence type="predicted"/>
<dbReference type="EMBL" id="RYFI01000001">
    <property type="protein sequence ID" value="RXF75416.1"/>
    <property type="molecule type" value="Genomic_DNA"/>
</dbReference>
<dbReference type="OrthoDB" id="8441777at2"/>
<comment type="caution">
    <text evidence="1">The sequence shown here is derived from an EMBL/GenBank/DDBJ whole genome shotgun (WGS) entry which is preliminary data.</text>
</comment>
<reference evidence="1 2" key="1">
    <citation type="submission" date="2018-12" db="EMBL/GenBank/DDBJ databases">
        <title>bacterium Hansschlegelia zhihuaiae S113.</title>
        <authorList>
            <person name="He J."/>
        </authorList>
    </citation>
    <scope>NUCLEOTIDE SEQUENCE [LARGE SCALE GENOMIC DNA]</scope>
    <source>
        <strain evidence="1 2">S 113</strain>
    </source>
</reference>
<dbReference type="Pfam" id="PF20471">
    <property type="entry name" value="DUF6716"/>
    <property type="match status" value="1"/>
</dbReference>
<dbReference type="Proteomes" id="UP000289708">
    <property type="component" value="Unassembled WGS sequence"/>
</dbReference>
<evidence type="ECO:0000313" key="1">
    <source>
        <dbReference type="EMBL" id="RXF75416.1"/>
    </source>
</evidence>